<protein>
    <recommendedName>
        <fullName evidence="2">histidine kinase</fullName>
        <ecNumber evidence="2">2.7.13.3</ecNumber>
    </recommendedName>
</protein>
<evidence type="ECO:0000313" key="9">
    <source>
        <dbReference type="Proteomes" id="UP001165576"/>
    </source>
</evidence>
<keyword evidence="9" id="KW-1185">Reference proteome</keyword>
<evidence type="ECO:0000259" key="6">
    <source>
        <dbReference type="PROSITE" id="PS50109"/>
    </source>
</evidence>
<dbReference type="InterPro" id="IPR005467">
    <property type="entry name" value="His_kinase_dom"/>
</dbReference>
<name>A0ABT3WI62_9PROT</name>
<evidence type="ECO:0000256" key="5">
    <source>
        <dbReference type="SAM" id="Coils"/>
    </source>
</evidence>
<evidence type="ECO:0000256" key="3">
    <source>
        <dbReference type="ARBA" id="ARBA00022553"/>
    </source>
</evidence>
<comment type="catalytic activity">
    <reaction evidence="1">
        <text>ATP + protein L-histidine = ADP + protein N-phospho-L-histidine.</text>
        <dbReference type="EC" id="2.7.13.3"/>
    </reaction>
</comment>
<dbReference type="Gene3D" id="3.40.50.2300">
    <property type="match status" value="1"/>
</dbReference>
<feature type="domain" description="Response regulatory" evidence="7">
    <location>
        <begin position="13"/>
        <end position="134"/>
    </location>
</feature>
<dbReference type="RefSeq" id="WP_266117313.1">
    <property type="nucleotide sequence ID" value="NZ_JANIDY010000006.1"/>
</dbReference>
<dbReference type="Gene3D" id="3.30.565.10">
    <property type="entry name" value="Histidine kinase-like ATPase, C-terminal domain"/>
    <property type="match status" value="1"/>
</dbReference>
<comment type="caution">
    <text evidence="8">The sequence shown here is derived from an EMBL/GenBank/DDBJ whole genome shotgun (WGS) entry which is preliminary data.</text>
</comment>
<dbReference type="Pfam" id="PF02518">
    <property type="entry name" value="HATPase_c"/>
    <property type="match status" value="1"/>
</dbReference>
<keyword evidence="3" id="KW-0597">Phosphoprotein</keyword>
<accession>A0ABT3WI62</accession>
<dbReference type="SUPFAM" id="SSF52172">
    <property type="entry name" value="CheY-like"/>
    <property type="match status" value="1"/>
</dbReference>
<dbReference type="EC" id="2.7.13.3" evidence="2"/>
<dbReference type="Gene3D" id="1.10.287.130">
    <property type="match status" value="1"/>
</dbReference>
<dbReference type="CDD" id="cd00082">
    <property type="entry name" value="HisKA"/>
    <property type="match status" value="1"/>
</dbReference>
<dbReference type="SMART" id="SM00388">
    <property type="entry name" value="HisKA"/>
    <property type="match status" value="1"/>
</dbReference>
<keyword evidence="8" id="KW-0808">Transferase</keyword>
<dbReference type="GO" id="GO:0016301">
    <property type="term" value="F:kinase activity"/>
    <property type="evidence" value="ECO:0007669"/>
    <property type="project" value="UniProtKB-KW"/>
</dbReference>
<feature type="coiled-coil region" evidence="5">
    <location>
        <begin position="331"/>
        <end position="358"/>
    </location>
</feature>
<dbReference type="Pfam" id="PF00512">
    <property type="entry name" value="HisKA"/>
    <property type="match status" value="1"/>
</dbReference>
<dbReference type="InterPro" id="IPR003594">
    <property type="entry name" value="HATPase_dom"/>
</dbReference>
<dbReference type="InterPro" id="IPR036890">
    <property type="entry name" value="HATPase_C_sf"/>
</dbReference>
<evidence type="ECO:0000256" key="4">
    <source>
        <dbReference type="PROSITE-ProRule" id="PRU00169"/>
    </source>
</evidence>
<dbReference type="InterPro" id="IPR011006">
    <property type="entry name" value="CheY-like_superfamily"/>
</dbReference>
<dbReference type="InterPro" id="IPR036097">
    <property type="entry name" value="HisK_dim/P_sf"/>
</dbReference>
<dbReference type="PROSITE" id="PS50110">
    <property type="entry name" value="RESPONSE_REGULATORY"/>
    <property type="match status" value="1"/>
</dbReference>
<dbReference type="SMART" id="SM00387">
    <property type="entry name" value="HATPase_c"/>
    <property type="match status" value="1"/>
</dbReference>
<evidence type="ECO:0000256" key="1">
    <source>
        <dbReference type="ARBA" id="ARBA00000085"/>
    </source>
</evidence>
<dbReference type="EMBL" id="JANIDY010000006">
    <property type="protein sequence ID" value="MCX5618789.1"/>
    <property type="molecule type" value="Genomic_DNA"/>
</dbReference>
<keyword evidence="5" id="KW-0175">Coiled coil</keyword>
<dbReference type="SUPFAM" id="SSF47384">
    <property type="entry name" value="Homodimeric domain of signal transducing histidine kinase"/>
    <property type="match status" value="1"/>
</dbReference>
<dbReference type="InterPro" id="IPR001789">
    <property type="entry name" value="Sig_transdc_resp-reg_receiver"/>
</dbReference>
<keyword evidence="8" id="KW-0418">Kinase</keyword>
<evidence type="ECO:0000259" key="7">
    <source>
        <dbReference type="PROSITE" id="PS50110"/>
    </source>
</evidence>
<dbReference type="InterPro" id="IPR004358">
    <property type="entry name" value="Sig_transdc_His_kin-like_C"/>
</dbReference>
<dbReference type="PROSITE" id="PS50109">
    <property type="entry name" value="HIS_KIN"/>
    <property type="match status" value="1"/>
</dbReference>
<feature type="domain" description="Histidine kinase" evidence="6">
    <location>
        <begin position="374"/>
        <end position="618"/>
    </location>
</feature>
<dbReference type="InterPro" id="IPR003661">
    <property type="entry name" value="HisK_dim/P_dom"/>
</dbReference>
<comment type="caution">
    <text evidence="4">Lacks conserved residue(s) required for the propagation of feature annotation.</text>
</comment>
<dbReference type="PRINTS" id="PR00344">
    <property type="entry name" value="BCTRLSENSOR"/>
</dbReference>
<dbReference type="PANTHER" id="PTHR43065">
    <property type="entry name" value="SENSOR HISTIDINE KINASE"/>
    <property type="match status" value="1"/>
</dbReference>
<gene>
    <name evidence="8" type="ORF">NQF86_08980</name>
</gene>
<dbReference type="Proteomes" id="UP001165576">
    <property type="component" value="Unassembled WGS sequence"/>
</dbReference>
<evidence type="ECO:0000256" key="2">
    <source>
        <dbReference type="ARBA" id="ARBA00012438"/>
    </source>
</evidence>
<proteinExistence type="predicted"/>
<sequence>MQILPTLDEKDVHILLLDPAGDDHSRVYGLLRNEGMDVTCRQGGEAMLEVLEACCREKRRVDMVICCTLQRGMSAGQFVRRVRATPAMQDVPVLMLTEDVSPRVEMDGLESGADAYLSSSAHSDLLLLRIRTLLHLAEEKRHRNPQWHARRARVVIVRAPEDESVLDFWNDPSFSACGNVSDGMEEVGLGELLWRDGHTVTTVTRSSDLLNGGWLTDPDGPDCIVLEDMQDNEADLSFCRLLDQRRHALRAQGGIPFRILGIVPAERFRGESCVVFLEAGLEDLVPSDMTPVVLALRIRAMVRRRRENEAFRQREMERQQSALALEAAQAQASLAEALAHANRELAQMNDELMQTQARLVQTAKMASLGELVAGIAHEINNPLAFTLGHADTVERCLLWAQRIIPGKAERARIGQATARLDAMKTGLGRIRDLVVRLRRFSRLEEGQWCMVNAGEAIEAGLALVRHRLGKEITVECCLDAPLGLICQETLFHQAVMNLIANAADALNDARQEGKLHHKGLIRITTRLYDGIYEIRVSDNGPGIDSAVRPWIFDPFFTTKAQGQGTGLGLSIVHGIVQAHGGTIDVMDTPDAGDACPSEGHEGAAGRGAHFVIRLPVHETAEGWAVREPERRRAQEEIKLHERALHYKGQTLRSSAG</sequence>
<evidence type="ECO:0000313" key="8">
    <source>
        <dbReference type="EMBL" id="MCX5618789.1"/>
    </source>
</evidence>
<dbReference type="PANTHER" id="PTHR43065:SF42">
    <property type="entry name" value="TWO-COMPONENT SENSOR PPRA"/>
    <property type="match status" value="1"/>
</dbReference>
<organism evidence="8 9">
    <name type="scientific">Bombella pluederhausensis</name>
    <dbReference type="NCBI Taxonomy" id="2967336"/>
    <lineage>
        <taxon>Bacteria</taxon>
        <taxon>Pseudomonadati</taxon>
        <taxon>Pseudomonadota</taxon>
        <taxon>Alphaproteobacteria</taxon>
        <taxon>Acetobacterales</taxon>
        <taxon>Acetobacteraceae</taxon>
        <taxon>Bombella</taxon>
    </lineage>
</organism>
<reference evidence="8" key="1">
    <citation type="submission" date="2022-07" db="EMBL/GenBank/DDBJ databases">
        <title>Bombella genomes.</title>
        <authorList>
            <person name="Harer L."/>
            <person name="Styblova S."/>
            <person name="Ehrmann M."/>
        </authorList>
    </citation>
    <scope>NUCLEOTIDE SEQUENCE</scope>
    <source>
        <strain evidence="8">TMW 2.2543</strain>
    </source>
</reference>
<dbReference type="SUPFAM" id="SSF55874">
    <property type="entry name" value="ATPase domain of HSP90 chaperone/DNA topoisomerase II/histidine kinase"/>
    <property type="match status" value="1"/>
</dbReference>